<dbReference type="Gene3D" id="1.20.120.520">
    <property type="entry name" value="nmb1532 protein domain like"/>
    <property type="match status" value="1"/>
</dbReference>
<dbReference type="Pfam" id="PF04405">
    <property type="entry name" value="ScdA_N"/>
    <property type="match status" value="1"/>
</dbReference>
<dbReference type="Pfam" id="PF01814">
    <property type="entry name" value="Hemerythrin"/>
    <property type="match status" value="1"/>
</dbReference>
<feature type="domain" description="Hemerythrin-like" evidence="5">
    <location>
        <begin position="83"/>
        <end position="223"/>
    </location>
</feature>
<dbReference type="InterPro" id="IPR038062">
    <property type="entry name" value="ScdA-like_N_sf"/>
</dbReference>
<sequence length="231" mass="26255">MITKTDIVANVVTDYPKTADTFKRSGIDFCCGGQVSIEEAAKDKKRVVLEDLLAELDEASKQNAGGQGLNPKYLSIPSLIQYIQDAYHEPMKEEFKNLTPYVTKLAKVHGPSHEYLLELKDLYTTFKNNMLEHTQKEDEKDFPQLIAFANGENVDNVEAIIEDLTADHDSTGNLLRRMDEITNDFQPPIEACGTWRLVYTRLAALENATLQHVHLENHVLFEKCREQLQQS</sequence>
<dbReference type="PANTHER" id="PTHR36438">
    <property type="entry name" value="IRON-SULFUR CLUSTER REPAIR PROTEIN YTFE"/>
    <property type="match status" value="1"/>
</dbReference>
<evidence type="ECO:0000256" key="2">
    <source>
        <dbReference type="ARBA" id="ARBA00022490"/>
    </source>
</evidence>
<evidence type="ECO:0000256" key="3">
    <source>
        <dbReference type="ARBA" id="ARBA00022723"/>
    </source>
</evidence>
<keyword evidence="2" id="KW-0963">Cytoplasm</keyword>
<protein>
    <submittedName>
        <fullName evidence="6">Iron-sulfur cluster repair protein ScdA</fullName>
    </submittedName>
</protein>
<dbReference type="InterPro" id="IPR019903">
    <property type="entry name" value="RIC_family"/>
</dbReference>
<name>A0A6N3EPN5_STASI</name>
<evidence type="ECO:0000259" key="5">
    <source>
        <dbReference type="Pfam" id="PF01814"/>
    </source>
</evidence>
<evidence type="ECO:0000256" key="1">
    <source>
        <dbReference type="ARBA" id="ARBA00004496"/>
    </source>
</evidence>
<organism evidence="6">
    <name type="scientific">Staphylococcus simulans</name>
    <dbReference type="NCBI Taxonomy" id="1286"/>
    <lineage>
        <taxon>Bacteria</taxon>
        <taxon>Bacillati</taxon>
        <taxon>Bacillota</taxon>
        <taxon>Bacilli</taxon>
        <taxon>Bacillales</taxon>
        <taxon>Staphylococcaceae</taxon>
        <taxon>Staphylococcus</taxon>
    </lineage>
</organism>
<dbReference type="RefSeq" id="WP_156666939.1">
    <property type="nucleotide sequence ID" value="NZ_CACRUO010000053.1"/>
</dbReference>
<keyword evidence="4" id="KW-0408">Iron</keyword>
<reference evidence="6" key="1">
    <citation type="submission" date="2019-11" db="EMBL/GenBank/DDBJ databases">
        <authorList>
            <person name="Feng L."/>
        </authorList>
    </citation>
    <scope>NUCLEOTIDE SEQUENCE</scope>
    <source>
        <strain evidence="6">SsimulansLFYP27</strain>
    </source>
</reference>
<dbReference type="EMBL" id="CACRUO010000053">
    <property type="protein sequence ID" value="VYU40493.1"/>
    <property type="molecule type" value="Genomic_DNA"/>
</dbReference>
<evidence type="ECO:0000256" key="4">
    <source>
        <dbReference type="ARBA" id="ARBA00023004"/>
    </source>
</evidence>
<dbReference type="InterPro" id="IPR012312">
    <property type="entry name" value="Hemerythrin-like"/>
</dbReference>
<dbReference type="PANTHER" id="PTHR36438:SF1">
    <property type="entry name" value="IRON-SULFUR CLUSTER REPAIR PROTEIN YTFE"/>
    <property type="match status" value="1"/>
</dbReference>
<dbReference type="AlphaFoldDB" id="A0A6N3EPN5"/>
<gene>
    <name evidence="6" type="primary">scdA</name>
    <name evidence="6" type="ORF">SSLFYP27_02128</name>
</gene>
<accession>A0A6N3EPN5</accession>
<evidence type="ECO:0000313" key="6">
    <source>
        <dbReference type="EMBL" id="VYU40493.1"/>
    </source>
</evidence>
<dbReference type="NCBIfam" id="TIGR03652">
    <property type="entry name" value="FeS_repair_RIC"/>
    <property type="match status" value="1"/>
</dbReference>
<dbReference type="NCBIfam" id="NF009777">
    <property type="entry name" value="PRK13276.1"/>
    <property type="match status" value="1"/>
</dbReference>
<dbReference type="Gene3D" id="1.10.3910.10">
    <property type="entry name" value="SP0561-like"/>
    <property type="match status" value="1"/>
</dbReference>
<keyword evidence="3" id="KW-0479">Metal-binding</keyword>
<proteinExistence type="predicted"/>
<comment type="subcellular location">
    <subcellularLocation>
        <location evidence="1">Cytoplasm</location>
    </subcellularLocation>
</comment>
<dbReference type="GO" id="GO:0005737">
    <property type="term" value="C:cytoplasm"/>
    <property type="evidence" value="ECO:0007669"/>
    <property type="project" value="UniProtKB-SubCell"/>
</dbReference>
<dbReference type="GO" id="GO:0046872">
    <property type="term" value="F:metal ion binding"/>
    <property type="evidence" value="ECO:0007669"/>
    <property type="project" value="UniProtKB-KW"/>
</dbReference>